<name>A0AAP0KQN8_9MAGN</name>
<comment type="caution">
    <text evidence="1">The sequence shown here is derived from an EMBL/GenBank/DDBJ whole genome shotgun (WGS) entry which is preliminary data.</text>
</comment>
<organism evidence="1 2">
    <name type="scientific">Stephania japonica</name>
    <dbReference type="NCBI Taxonomy" id="461633"/>
    <lineage>
        <taxon>Eukaryota</taxon>
        <taxon>Viridiplantae</taxon>
        <taxon>Streptophyta</taxon>
        <taxon>Embryophyta</taxon>
        <taxon>Tracheophyta</taxon>
        <taxon>Spermatophyta</taxon>
        <taxon>Magnoliopsida</taxon>
        <taxon>Ranunculales</taxon>
        <taxon>Menispermaceae</taxon>
        <taxon>Menispermoideae</taxon>
        <taxon>Cissampelideae</taxon>
        <taxon>Stephania</taxon>
    </lineage>
</organism>
<reference evidence="1 2" key="1">
    <citation type="submission" date="2024-01" db="EMBL/GenBank/DDBJ databases">
        <title>Genome assemblies of Stephania.</title>
        <authorList>
            <person name="Yang L."/>
        </authorList>
    </citation>
    <scope>NUCLEOTIDE SEQUENCE [LARGE SCALE GENOMIC DNA]</scope>
    <source>
        <strain evidence="1">QJT</strain>
        <tissue evidence="1">Leaf</tissue>
    </source>
</reference>
<gene>
    <name evidence="1" type="ORF">Sjap_003347</name>
</gene>
<dbReference type="EMBL" id="JBBNAE010000001">
    <property type="protein sequence ID" value="KAK9155867.1"/>
    <property type="molecule type" value="Genomic_DNA"/>
</dbReference>
<sequence>MSRQRKKENDQYTASKTLMNHFFSFNNNVIVNYQLIQQKGTITKVGVIF</sequence>
<evidence type="ECO:0000313" key="1">
    <source>
        <dbReference type="EMBL" id="KAK9155867.1"/>
    </source>
</evidence>
<proteinExistence type="predicted"/>
<keyword evidence="2" id="KW-1185">Reference proteome</keyword>
<dbReference type="AlphaFoldDB" id="A0AAP0KQN8"/>
<protein>
    <submittedName>
        <fullName evidence="1">Uncharacterized protein</fullName>
    </submittedName>
</protein>
<accession>A0AAP0KQN8</accession>
<dbReference type="Proteomes" id="UP001417504">
    <property type="component" value="Unassembled WGS sequence"/>
</dbReference>
<evidence type="ECO:0000313" key="2">
    <source>
        <dbReference type="Proteomes" id="UP001417504"/>
    </source>
</evidence>